<keyword evidence="1" id="KW-0732">Signal</keyword>
<dbReference type="GO" id="GO:0008483">
    <property type="term" value="F:transaminase activity"/>
    <property type="evidence" value="ECO:0007669"/>
    <property type="project" value="UniProtKB-KW"/>
</dbReference>
<keyword evidence="2" id="KW-0032">Aminotransferase</keyword>
<dbReference type="STRING" id="1443941.A9J31_14400"/>
<evidence type="ECO:0000256" key="1">
    <source>
        <dbReference type="SAM" id="SignalP"/>
    </source>
</evidence>
<keyword evidence="2" id="KW-0808">Transferase</keyword>
<name>A0A1A7RAQ2_9GAMM</name>
<sequence length="205" mass="23788">MNHLHTFSAAFFSLFSLSAYATVGGPQNIEVLGFDKKDQKIYVMRHFHDGRGRLPQLYYYQLNAKSPTQLITVKSLYINPKTKRIDYDQDSTAFDKEIKKIKNRLTRLTPINNNNVRIQMITTMNGTAKAWYDPSETIDKWKYQYRVKNSTYKSALQTAETYKEGLKVSQTYKVPQQPYLLSTVKYLGIPFETGYTVEDPILLSK</sequence>
<proteinExistence type="predicted"/>
<feature type="chain" id="PRO_5008360721" evidence="1">
    <location>
        <begin position="22"/>
        <end position="205"/>
    </location>
</feature>
<dbReference type="AlphaFoldDB" id="A0A1A7RAQ2"/>
<organism evidence="2 3">
    <name type="scientific">Acinetobacter gandensis</name>
    <dbReference type="NCBI Taxonomy" id="1443941"/>
    <lineage>
        <taxon>Bacteria</taxon>
        <taxon>Pseudomonadati</taxon>
        <taxon>Pseudomonadota</taxon>
        <taxon>Gammaproteobacteria</taxon>
        <taxon>Moraxellales</taxon>
        <taxon>Moraxellaceae</taxon>
        <taxon>Acinetobacter</taxon>
    </lineage>
</organism>
<dbReference type="OrthoDB" id="6656504at2"/>
<dbReference type="Proteomes" id="UP000185753">
    <property type="component" value="Unassembled WGS sequence"/>
</dbReference>
<gene>
    <name evidence="2" type="ORF">A9J31_14400</name>
</gene>
<keyword evidence="3" id="KW-1185">Reference proteome</keyword>
<feature type="signal peptide" evidence="1">
    <location>
        <begin position="1"/>
        <end position="21"/>
    </location>
</feature>
<evidence type="ECO:0000313" key="3">
    <source>
        <dbReference type="Proteomes" id="UP000185753"/>
    </source>
</evidence>
<accession>A0A1A7RAQ2</accession>
<comment type="caution">
    <text evidence="2">The sequence shown here is derived from an EMBL/GenBank/DDBJ whole genome shotgun (WGS) entry which is preliminary data.</text>
</comment>
<dbReference type="RefSeq" id="WP_067762828.1">
    <property type="nucleotide sequence ID" value="NZ_CP183909.1"/>
</dbReference>
<protein>
    <submittedName>
        <fullName evidence="2">Aminotransferase</fullName>
    </submittedName>
</protein>
<dbReference type="EMBL" id="LZDS01000010">
    <property type="protein sequence ID" value="OBX29340.1"/>
    <property type="molecule type" value="Genomic_DNA"/>
</dbReference>
<reference evidence="3" key="1">
    <citation type="submission" date="2016-06" db="EMBL/GenBank/DDBJ databases">
        <authorList>
            <person name="Radolfova-Krizova L."/>
            <person name="Nemec A."/>
        </authorList>
    </citation>
    <scope>NUCLEOTIDE SEQUENCE [LARGE SCALE GENOMIC DNA]</scope>
    <source>
        <strain evidence="3">ANC 4275</strain>
    </source>
</reference>
<evidence type="ECO:0000313" key="2">
    <source>
        <dbReference type="EMBL" id="OBX29340.1"/>
    </source>
</evidence>